<dbReference type="InterPro" id="IPR013762">
    <property type="entry name" value="Integrase-like_cat_sf"/>
</dbReference>
<evidence type="ECO:0000256" key="1">
    <source>
        <dbReference type="ARBA" id="ARBA00022908"/>
    </source>
</evidence>
<dbReference type="GO" id="GO:0003677">
    <property type="term" value="F:DNA binding"/>
    <property type="evidence" value="ECO:0007669"/>
    <property type="project" value="UniProtKB-KW"/>
</dbReference>
<dbReference type="InterPro" id="IPR050090">
    <property type="entry name" value="Tyrosine_recombinase_XerCD"/>
</dbReference>
<dbReference type="KEGG" id="gai:IMCC3135_10155"/>
<dbReference type="PROSITE" id="PS51898">
    <property type="entry name" value="TYR_RECOMBINASE"/>
    <property type="match status" value="1"/>
</dbReference>
<keyword evidence="2" id="KW-0238">DNA-binding</keyword>
<keyword evidence="1" id="KW-0229">DNA integration</keyword>
<dbReference type="GO" id="GO:0015074">
    <property type="term" value="P:DNA integration"/>
    <property type="evidence" value="ECO:0007669"/>
    <property type="project" value="UniProtKB-KW"/>
</dbReference>
<evidence type="ECO:0000313" key="6">
    <source>
        <dbReference type="Proteomes" id="UP000250079"/>
    </source>
</evidence>
<dbReference type="InterPro" id="IPR002104">
    <property type="entry name" value="Integrase_catalytic"/>
</dbReference>
<sequence>MAEIRYTKNARINNLLVERFPLILTSTKSVHWMSLEHFFDLRREGAAFSSIGTYGSHLVDFISQMEVDGIEISEIDDPWLEAYRNEILARGVGKRKQNTNNYASQVLRTVIVFLYWLESNGYIKGVVGDNKKYPVRISVRTRGIKHWLIKNRASGEKVVATPRADWIRAIKPYGPKRSDLSERFELMIDWGASLGLRAMEICSLTIQQLPDEESAERALLLEENLYINIIVSKGGKHWRVPLSPLLVKKTWQYINGVRKIVVKRHLLRAQKNNRNYVDPSYIFISDGLGGGVNPRSLSNSVRGAFRAAVEAKELTEEQRVWLHGLRHNFVTTILRKLDEEGIPRAEAIARQVTRHSSEDAMGPYLQDRYNKKFDGNE</sequence>
<feature type="domain" description="Tyr recombinase" evidence="4">
    <location>
        <begin position="157"/>
        <end position="377"/>
    </location>
</feature>
<evidence type="ECO:0000259" key="4">
    <source>
        <dbReference type="PROSITE" id="PS51898"/>
    </source>
</evidence>
<dbReference type="InterPro" id="IPR010998">
    <property type="entry name" value="Integrase_recombinase_N"/>
</dbReference>
<proteinExistence type="predicted"/>
<keyword evidence="6" id="KW-1185">Reference proteome</keyword>
<dbReference type="Gene3D" id="1.10.150.130">
    <property type="match status" value="1"/>
</dbReference>
<reference evidence="5 6" key="1">
    <citation type="submission" date="2016-12" db="EMBL/GenBank/DDBJ databases">
        <authorList>
            <person name="Song W.-J."/>
            <person name="Kurnit D.M."/>
        </authorList>
    </citation>
    <scope>NUCLEOTIDE SEQUENCE [LARGE SCALE GENOMIC DNA]</scope>
    <source>
        <strain evidence="5 6">IMCC3135</strain>
    </source>
</reference>
<evidence type="ECO:0000313" key="5">
    <source>
        <dbReference type="EMBL" id="ASJ72125.1"/>
    </source>
</evidence>
<dbReference type="Pfam" id="PF00589">
    <property type="entry name" value="Phage_integrase"/>
    <property type="match status" value="1"/>
</dbReference>
<accession>A0A2Z2NNL8</accession>
<dbReference type="EMBL" id="CP018632">
    <property type="protein sequence ID" value="ASJ72125.1"/>
    <property type="molecule type" value="Genomic_DNA"/>
</dbReference>
<evidence type="ECO:0000256" key="3">
    <source>
        <dbReference type="ARBA" id="ARBA00023172"/>
    </source>
</evidence>
<dbReference type="GO" id="GO:0006310">
    <property type="term" value="P:DNA recombination"/>
    <property type="evidence" value="ECO:0007669"/>
    <property type="project" value="UniProtKB-KW"/>
</dbReference>
<protein>
    <recommendedName>
        <fullName evidence="4">Tyr recombinase domain-containing protein</fullName>
    </recommendedName>
</protein>
<name>A0A2Z2NNL8_9GAMM</name>
<dbReference type="Gene3D" id="1.10.443.10">
    <property type="entry name" value="Intergrase catalytic core"/>
    <property type="match status" value="1"/>
</dbReference>
<dbReference type="PANTHER" id="PTHR30349:SF86">
    <property type="entry name" value="INTEGRASE_RECOMBINASE AQ_AA09-RELATED"/>
    <property type="match status" value="1"/>
</dbReference>
<dbReference type="PANTHER" id="PTHR30349">
    <property type="entry name" value="PHAGE INTEGRASE-RELATED"/>
    <property type="match status" value="1"/>
</dbReference>
<dbReference type="SUPFAM" id="SSF56349">
    <property type="entry name" value="DNA breaking-rejoining enzymes"/>
    <property type="match status" value="1"/>
</dbReference>
<dbReference type="AlphaFoldDB" id="A0A2Z2NNL8"/>
<dbReference type="InterPro" id="IPR011010">
    <property type="entry name" value="DNA_brk_join_enz"/>
</dbReference>
<evidence type="ECO:0000256" key="2">
    <source>
        <dbReference type="ARBA" id="ARBA00023125"/>
    </source>
</evidence>
<keyword evidence="3" id="KW-0233">DNA recombination</keyword>
<gene>
    <name evidence="5" type="ORF">IMCC3135_10155</name>
</gene>
<organism evidence="5 6">
    <name type="scientific">Granulosicoccus antarcticus IMCC3135</name>
    <dbReference type="NCBI Taxonomy" id="1192854"/>
    <lineage>
        <taxon>Bacteria</taxon>
        <taxon>Pseudomonadati</taxon>
        <taxon>Pseudomonadota</taxon>
        <taxon>Gammaproteobacteria</taxon>
        <taxon>Chromatiales</taxon>
        <taxon>Granulosicoccaceae</taxon>
        <taxon>Granulosicoccus</taxon>
    </lineage>
</organism>
<dbReference type="Proteomes" id="UP000250079">
    <property type="component" value="Chromosome"/>
</dbReference>